<dbReference type="Proteomes" id="UP000799302">
    <property type="component" value="Unassembled WGS sequence"/>
</dbReference>
<gene>
    <name evidence="2" type="ORF">BT63DRAFT_425681</name>
</gene>
<organism evidence="2 3">
    <name type="scientific">Microthyrium microscopicum</name>
    <dbReference type="NCBI Taxonomy" id="703497"/>
    <lineage>
        <taxon>Eukaryota</taxon>
        <taxon>Fungi</taxon>
        <taxon>Dikarya</taxon>
        <taxon>Ascomycota</taxon>
        <taxon>Pezizomycotina</taxon>
        <taxon>Dothideomycetes</taxon>
        <taxon>Dothideomycetes incertae sedis</taxon>
        <taxon>Microthyriales</taxon>
        <taxon>Microthyriaceae</taxon>
        <taxon>Microthyrium</taxon>
    </lineage>
</organism>
<sequence>MLLQIFAFVLLWQTTLAYFCALGCTPNCPFQTFCDLSHQVCGNSVLGTCIDIVTVTKVIPVLTGAIPTTVTQYTATSTHYNATVTMLAASSLAKRAKTEIHSSPQAEITPNNHFKRANSVATPTTTVTVSSTQPISQYCAATSDPAMCVTTTSMELVIQDIMTVTTHLASTTSAVRSTANGTAKGASSTASSSERIAAGNAFWLFAIFLALTASIRIF</sequence>
<evidence type="ECO:0000313" key="3">
    <source>
        <dbReference type="Proteomes" id="UP000799302"/>
    </source>
</evidence>
<keyword evidence="3" id="KW-1185">Reference proteome</keyword>
<name>A0A6A6U9T4_9PEZI</name>
<proteinExistence type="predicted"/>
<reference evidence="2" key="1">
    <citation type="journal article" date="2020" name="Stud. Mycol.">
        <title>101 Dothideomycetes genomes: a test case for predicting lifestyles and emergence of pathogens.</title>
        <authorList>
            <person name="Haridas S."/>
            <person name="Albert R."/>
            <person name="Binder M."/>
            <person name="Bloem J."/>
            <person name="Labutti K."/>
            <person name="Salamov A."/>
            <person name="Andreopoulos B."/>
            <person name="Baker S."/>
            <person name="Barry K."/>
            <person name="Bills G."/>
            <person name="Bluhm B."/>
            <person name="Cannon C."/>
            <person name="Castanera R."/>
            <person name="Culley D."/>
            <person name="Daum C."/>
            <person name="Ezra D."/>
            <person name="Gonzalez J."/>
            <person name="Henrissat B."/>
            <person name="Kuo A."/>
            <person name="Liang C."/>
            <person name="Lipzen A."/>
            <person name="Lutzoni F."/>
            <person name="Magnuson J."/>
            <person name="Mondo S."/>
            <person name="Nolan M."/>
            <person name="Ohm R."/>
            <person name="Pangilinan J."/>
            <person name="Park H.-J."/>
            <person name="Ramirez L."/>
            <person name="Alfaro M."/>
            <person name="Sun H."/>
            <person name="Tritt A."/>
            <person name="Yoshinaga Y."/>
            <person name="Zwiers L.-H."/>
            <person name="Turgeon B."/>
            <person name="Goodwin S."/>
            <person name="Spatafora J."/>
            <person name="Crous P."/>
            <person name="Grigoriev I."/>
        </authorList>
    </citation>
    <scope>NUCLEOTIDE SEQUENCE</scope>
    <source>
        <strain evidence="2">CBS 115976</strain>
    </source>
</reference>
<dbReference type="AlphaFoldDB" id="A0A6A6U9T4"/>
<evidence type="ECO:0000256" key="1">
    <source>
        <dbReference type="SAM" id="SignalP"/>
    </source>
</evidence>
<dbReference type="EMBL" id="MU004236">
    <property type="protein sequence ID" value="KAF2668361.1"/>
    <property type="molecule type" value="Genomic_DNA"/>
</dbReference>
<accession>A0A6A6U9T4</accession>
<protein>
    <recommendedName>
        <fullName evidence="4">Extracellular membrane protein CFEM domain-containing protein</fullName>
    </recommendedName>
</protein>
<feature type="signal peptide" evidence="1">
    <location>
        <begin position="1"/>
        <end position="17"/>
    </location>
</feature>
<keyword evidence="1" id="KW-0732">Signal</keyword>
<evidence type="ECO:0008006" key="4">
    <source>
        <dbReference type="Google" id="ProtNLM"/>
    </source>
</evidence>
<evidence type="ECO:0000313" key="2">
    <source>
        <dbReference type="EMBL" id="KAF2668361.1"/>
    </source>
</evidence>
<feature type="chain" id="PRO_5025568743" description="Extracellular membrane protein CFEM domain-containing protein" evidence="1">
    <location>
        <begin position="18"/>
        <end position="218"/>
    </location>
</feature>